<dbReference type="InterPro" id="IPR003593">
    <property type="entry name" value="AAA+_ATPase"/>
</dbReference>
<dbReference type="STRING" id="914234.M2RHP8"/>
<dbReference type="CDD" id="cd18140">
    <property type="entry name" value="HLD_clamp_RFC"/>
    <property type="match status" value="1"/>
</dbReference>
<accession>M2RHP8</accession>
<proteinExistence type="inferred from homology"/>
<dbReference type="Gene3D" id="1.10.8.60">
    <property type="match status" value="1"/>
</dbReference>
<dbReference type="HOGENOM" id="CLU_004894_3_2_1"/>
<dbReference type="InterPro" id="IPR053016">
    <property type="entry name" value="CTF18-RFC_complex"/>
</dbReference>
<dbReference type="InterPro" id="IPR047854">
    <property type="entry name" value="RFC_lid"/>
</dbReference>
<dbReference type="Gene3D" id="3.40.50.300">
    <property type="entry name" value="P-loop containing nucleotide triphosphate hydrolases"/>
    <property type="match status" value="1"/>
</dbReference>
<dbReference type="GO" id="GO:0006260">
    <property type="term" value="P:DNA replication"/>
    <property type="evidence" value="ECO:0007669"/>
    <property type="project" value="UniProtKB-KW"/>
</dbReference>
<organism evidence="11 12">
    <name type="scientific">Ceriporiopsis subvermispora (strain B)</name>
    <name type="common">White-rot fungus</name>
    <name type="synonym">Gelatoporia subvermispora</name>
    <dbReference type="NCBI Taxonomy" id="914234"/>
    <lineage>
        <taxon>Eukaryota</taxon>
        <taxon>Fungi</taxon>
        <taxon>Dikarya</taxon>
        <taxon>Basidiomycota</taxon>
        <taxon>Agaricomycotina</taxon>
        <taxon>Agaricomycetes</taxon>
        <taxon>Polyporales</taxon>
        <taxon>Gelatoporiaceae</taxon>
        <taxon>Gelatoporia</taxon>
    </lineage>
</organism>
<keyword evidence="5" id="KW-0238">DNA-binding</keyword>
<keyword evidence="3" id="KW-0547">Nucleotide-binding</keyword>
<dbReference type="SUPFAM" id="SSF52540">
    <property type="entry name" value="P-loop containing nucleoside triphosphate hydrolases"/>
    <property type="match status" value="1"/>
</dbReference>
<dbReference type="AlphaFoldDB" id="M2RHP8"/>
<name>M2RHP8_CERS8</name>
<keyword evidence="4" id="KW-0067">ATP-binding</keyword>
<evidence type="ECO:0000256" key="3">
    <source>
        <dbReference type="ARBA" id="ARBA00022741"/>
    </source>
</evidence>
<gene>
    <name evidence="11" type="ORF">CERSUDRAFT_49624</name>
</gene>
<evidence type="ECO:0000256" key="6">
    <source>
        <dbReference type="ARBA" id="ARBA00023242"/>
    </source>
</evidence>
<dbReference type="InterPro" id="IPR003959">
    <property type="entry name" value="ATPase_AAA_core"/>
</dbReference>
<dbReference type="GO" id="GO:0005524">
    <property type="term" value="F:ATP binding"/>
    <property type="evidence" value="ECO:0007669"/>
    <property type="project" value="UniProtKB-KW"/>
</dbReference>
<keyword evidence="12" id="KW-1185">Reference proteome</keyword>
<evidence type="ECO:0000256" key="1">
    <source>
        <dbReference type="ARBA" id="ARBA00004123"/>
    </source>
</evidence>
<evidence type="ECO:0000256" key="2">
    <source>
        <dbReference type="ARBA" id="ARBA00022705"/>
    </source>
</evidence>
<reference evidence="11 12" key="1">
    <citation type="journal article" date="2012" name="Proc. Natl. Acad. Sci. U.S.A.">
        <title>Comparative genomics of Ceriporiopsis subvermispora and Phanerochaete chrysosporium provide insight into selective ligninolysis.</title>
        <authorList>
            <person name="Fernandez-Fueyo E."/>
            <person name="Ruiz-Duenas F.J."/>
            <person name="Ferreira P."/>
            <person name="Floudas D."/>
            <person name="Hibbett D.S."/>
            <person name="Canessa P."/>
            <person name="Larrondo L.F."/>
            <person name="James T.Y."/>
            <person name="Seelenfreund D."/>
            <person name="Lobos S."/>
            <person name="Polanco R."/>
            <person name="Tello M."/>
            <person name="Honda Y."/>
            <person name="Watanabe T."/>
            <person name="Watanabe T."/>
            <person name="Ryu J.S."/>
            <person name="Kubicek C.P."/>
            <person name="Schmoll M."/>
            <person name="Gaskell J."/>
            <person name="Hammel K.E."/>
            <person name="St John F.J."/>
            <person name="Vanden Wymelenberg A."/>
            <person name="Sabat G."/>
            <person name="Splinter BonDurant S."/>
            <person name="Syed K."/>
            <person name="Yadav J.S."/>
            <person name="Doddapaneni H."/>
            <person name="Subramanian V."/>
            <person name="Lavin J.L."/>
            <person name="Oguiza J.A."/>
            <person name="Perez G."/>
            <person name="Pisabarro A.G."/>
            <person name="Ramirez L."/>
            <person name="Santoyo F."/>
            <person name="Master E."/>
            <person name="Coutinho P.M."/>
            <person name="Henrissat B."/>
            <person name="Lombard V."/>
            <person name="Magnuson J.K."/>
            <person name="Kuees U."/>
            <person name="Hori C."/>
            <person name="Igarashi K."/>
            <person name="Samejima M."/>
            <person name="Held B.W."/>
            <person name="Barry K.W."/>
            <person name="LaButti K.M."/>
            <person name="Lapidus A."/>
            <person name="Lindquist E.A."/>
            <person name="Lucas S.M."/>
            <person name="Riley R."/>
            <person name="Salamov A.A."/>
            <person name="Hoffmeister D."/>
            <person name="Schwenk D."/>
            <person name="Hadar Y."/>
            <person name="Yarden O."/>
            <person name="de Vries R.P."/>
            <person name="Wiebenga A."/>
            <person name="Stenlid J."/>
            <person name="Eastwood D."/>
            <person name="Grigoriev I.V."/>
            <person name="Berka R.M."/>
            <person name="Blanchette R.A."/>
            <person name="Kersten P."/>
            <person name="Martinez A.T."/>
            <person name="Vicuna R."/>
            <person name="Cullen D."/>
        </authorList>
    </citation>
    <scope>NUCLEOTIDE SEQUENCE [LARGE SCALE GENOMIC DNA]</scope>
    <source>
        <strain evidence="11 12">B</strain>
    </source>
</reference>
<dbReference type="Pfam" id="PF00004">
    <property type="entry name" value="AAA"/>
    <property type="match status" value="1"/>
</dbReference>
<sequence length="777" mass="86563">MLLSDGPSVHKFTCLTKDEFPDASDLLKSHQANEISRDTLVASTSAAASVVCAKTFDGRPVYMGRRTRRSGRTTLTNAAVPGGSTFDKLLGVPIHRLMDQLSDAAAQKLVHEDALAASGTNASARQTDQSDVSLWVDRYRPKCYADLLGDDRVHREVLAWVKEWDHCVFGRSKGKGKKRARAEDDEVVDELRRPKEKILLLSGPPGLGKTTLAHVVAQHAGYNVFEINASDARSAQVVEDRIRPALESGSAVGSSKPNLVVIDEIDGATGGSDHTSGFIQKLINLTFERPQKKGRKKDSKSSRPLLRPIICICNDLYASSLAKLRPIARIVRFSRPSDLHLVRRLRDICAFEGLRAESRALTALVGMAQGDLRGCLNMLQLLKARGKEVTEPAVRMATAGMKEADTSLVIVLNDLFSPLSRKRAKDLGLTEGDEARYVGRLSREVEGTGAMDRVAQGCFEHYANLHQHDSNFDRYLKGHEWLSAYDMMSGEMRSEREYALLQYLSYPLVAFYPLFQERGGLKVERPKVDWENYMKTKTNEEIYKSLAKGLRTASTRHAGDFRHLASDEVLQLELAPLVNRIISPPIRPVNSQVIRPGERALLSRLVNIMVAMDLRFVQEKAEDGQLVYRLDPPIDVFVTYDGKRASDISVSRYAVRHLVAAEIDAKLISRDADSSEKDKRKPNFFRRAQEPTDEGPIMGRDFGSDVLPRKRARPAETAEKVATDFFGRPIVASKHEAVRKVSGGNKVVQTQKYRVVYRFNEGNSAAVRKPVKLEAFL</sequence>
<evidence type="ECO:0000259" key="10">
    <source>
        <dbReference type="SMART" id="SM00382"/>
    </source>
</evidence>
<dbReference type="PANTHER" id="PTHR46765">
    <property type="entry name" value="P-LOOP CONTAINING NUCLEOSIDE TRIPHOSPHATE HYDROLASES SUPERFAMILY PROTEIN"/>
    <property type="match status" value="1"/>
</dbReference>
<keyword evidence="6" id="KW-0539">Nucleus</keyword>
<keyword evidence="2" id="KW-0235">DNA replication</keyword>
<dbReference type="InterPro" id="IPR027417">
    <property type="entry name" value="P-loop_NTPase"/>
</dbReference>
<evidence type="ECO:0000313" key="11">
    <source>
        <dbReference type="EMBL" id="EMD38017.1"/>
    </source>
</evidence>
<comment type="similarity">
    <text evidence="8">Belongs to the activator 1 small subunits family. CTF18 subfamily.</text>
</comment>
<feature type="domain" description="AAA+ ATPase" evidence="10">
    <location>
        <begin position="195"/>
        <end position="337"/>
    </location>
</feature>
<protein>
    <recommendedName>
        <fullName evidence="10">AAA+ ATPase domain-containing protein</fullName>
    </recommendedName>
</protein>
<evidence type="ECO:0000256" key="5">
    <source>
        <dbReference type="ARBA" id="ARBA00023125"/>
    </source>
</evidence>
<feature type="region of interest" description="Disordered" evidence="9">
    <location>
        <begin position="671"/>
        <end position="715"/>
    </location>
</feature>
<dbReference type="Proteomes" id="UP000016930">
    <property type="component" value="Unassembled WGS sequence"/>
</dbReference>
<dbReference type="GO" id="GO:0016887">
    <property type="term" value="F:ATP hydrolysis activity"/>
    <property type="evidence" value="ECO:0007669"/>
    <property type="project" value="InterPro"/>
</dbReference>
<evidence type="ECO:0000256" key="7">
    <source>
        <dbReference type="ARBA" id="ARBA00023306"/>
    </source>
</evidence>
<dbReference type="OrthoDB" id="2195431at2759"/>
<evidence type="ECO:0000313" key="12">
    <source>
        <dbReference type="Proteomes" id="UP000016930"/>
    </source>
</evidence>
<dbReference type="SMART" id="SM00382">
    <property type="entry name" value="AAA"/>
    <property type="match status" value="1"/>
</dbReference>
<dbReference type="GO" id="GO:0005634">
    <property type="term" value="C:nucleus"/>
    <property type="evidence" value="ECO:0007669"/>
    <property type="project" value="UniProtKB-SubCell"/>
</dbReference>
<evidence type="ECO:0000256" key="9">
    <source>
        <dbReference type="SAM" id="MobiDB-lite"/>
    </source>
</evidence>
<keyword evidence="7" id="KW-0131">Cell cycle</keyword>
<evidence type="ECO:0000256" key="4">
    <source>
        <dbReference type="ARBA" id="ARBA00022840"/>
    </source>
</evidence>
<feature type="compositionally biased region" description="Basic and acidic residues" evidence="9">
    <location>
        <begin position="671"/>
        <end position="681"/>
    </location>
</feature>
<comment type="subcellular location">
    <subcellularLocation>
        <location evidence="1">Nucleus</location>
    </subcellularLocation>
</comment>
<dbReference type="EMBL" id="KB445795">
    <property type="protein sequence ID" value="EMD38017.1"/>
    <property type="molecule type" value="Genomic_DNA"/>
</dbReference>
<dbReference type="CDD" id="cd00009">
    <property type="entry name" value="AAA"/>
    <property type="match status" value="1"/>
</dbReference>
<dbReference type="GO" id="GO:0003677">
    <property type="term" value="F:DNA binding"/>
    <property type="evidence" value="ECO:0007669"/>
    <property type="project" value="UniProtKB-KW"/>
</dbReference>
<dbReference type="PANTHER" id="PTHR46765:SF1">
    <property type="entry name" value="P-LOOP CONTAINING NUCLEOSIDE TRIPHOSPHATE HYDROLASES SUPERFAMILY PROTEIN"/>
    <property type="match status" value="1"/>
</dbReference>
<evidence type="ECO:0000256" key="8">
    <source>
        <dbReference type="ARBA" id="ARBA00043975"/>
    </source>
</evidence>